<dbReference type="Gene3D" id="3.20.20.190">
    <property type="entry name" value="Phosphatidylinositol (PI) phosphodiesterase"/>
    <property type="match status" value="1"/>
</dbReference>
<evidence type="ECO:0008006" key="3">
    <source>
        <dbReference type="Google" id="ProtNLM"/>
    </source>
</evidence>
<dbReference type="AlphaFoldDB" id="A0A9Q0XLD7"/>
<dbReference type="Pfam" id="PF26146">
    <property type="entry name" value="PI-PLC_X"/>
    <property type="match status" value="1"/>
</dbReference>
<name>A0A9Q0XLD7_9SAUR</name>
<dbReference type="CDD" id="cd08616">
    <property type="entry name" value="PI-PLCXD1c"/>
    <property type="match status" value="1"/>
</dbReference>
<accession>A0A9Q0XLD7</accession>
<dbReference type="InterPro" id="IPR051057">
    <property type="entry name" value="PI-PLC_domain"/>
</dbReference>
<gene>
    <name evidence="1" type="ORF">JRQ81_019172</name>
</gene>
<dbReference type="Proteomes" id="UP001142489">
    <property type="component" value="Unassembled WGS sequence"/>
</dbReference>
<dbReference type="PANTHER" id="PTHR13593">
    <property type="match status" value="1"/>
</dbReference>
<dbReference type="InterPro" id="IPR017946">
    <property type="entry name" value="PLC-like_Pdiesterase_TIM-brl"/>
</dbReference>
<dbReference type="GO" id="GO:0006629">
    <property type="term" value="P:lipid metabolic process"/>
    <property type="evidence" value="ECO:0007669"/>
    <property type="project" value="InterPro"/>
</dbReference>
<evidence type="ECO:0000313" key="2">
    <source>
        <dbReference type="Proteomes" id="UP001142489"/>
    </source>
</evidence>
<dbReference type="SUPFAM" id="SSF51695">
    <property type="entry name" value="PLC-like phosphodiesterases"/>
    <property type="match status" value="1"/>
</dbReference>
<proteinExistence type="predicted"/>
<evidence type="ECO:0000313" key="1">
    <source>
        <dbReference type="EMBL" id="KAJ7319661.1"/>
    </source>
</evidence>
<dbReference type="InterPro" id="IPR042158">
    <property type="entry name" value="PLCXD1/2/3"/>
</dbReference>
<organism evidence="1 2">
    <name type="scientific">Phrynocephalus forsythii</name>
    <dbReference type="NCBI Taxonomy" id="171643"/>
    <lineage>
        <taxon>Eukaryota</taxon>
        <taxon>Metazoa</taxon>
        <taxon>Chordata</taxon>
        <taxon>Craniata</taxon>
        <taxon>Vertebrata</taxon>
        <taxon>Euteleostomi</taxon>
        <taxon>Lepidosauria</taxon>
        <taxon>Squamata</taxon>
        <taxon>Bifurcata</taxon>
        <taxon>Unidentata</taxon>
        <taxon>Episquamata</taxon>
        <taxon>Toxicofera</taxon>
        <taxon>Iguania</taxon>
        <taxon>Acrodonta</taxon>
        <taxon>Agamidae</taxon>
        <taxon>Agaminae</taxon>
        <taxon>Phrynocephalus</taxon>
    </lineage>
</organism>
<sequence length="406" mass="46657">MFGWPLDAEEAGVWKRRPNPAAACKIGLSSVCLFSLPDAAAFGRDGVRRREPRREAFSDRKCGNLPADLFMDNAAPVLMASHIMKKRKMKERPKKKSIDLFGEGPQWMSNLPESLWGVPLSNLSLPGSHDSMTYCLDKESKVSVNESKLLQFLDKHMHHIVHPIILRWSITQELTVLEQLDAGIRYFDFRIAHKPDDSSMDLYFVHMLYTTVAVEAVLWDILRWLRNHPWEVLILAFRNFDGLEEEHHCHLVASIKKIFAGRLCPRNVVPTLQNLWSQDFQVIVSYEDVNQVTQHSELWPAIPYWWGDKTSAEKLIQYLERRKQNGRPVGLFVAGINLTGDLGYILTHLHGSVKKMTLKALPFLNTWIKKQHPGSKKDCINIIAGDFIEKNDFVKNVTDLNRKLLK</sequence>
<dbReference type="PROSITE" id="PS50007">
    <property type="entry name" value="PIPLC_X_DOMAIN"/>
    <property type="match status" value="1"/>
</dbReference>
<keyword evidence="2" id="KW-1185">Reference proteome</keyword>
<reference evidence="1" key="1">
    <citation type="journal article" date="2023" name="DNA Res.">
        <title>Chromosome-level genome assembly of Phrynocephalus forsythii using third-generation DNA sequencing and Hi-C analysis.</title>
        <authorList>
            <person name="Qi Y."/>
            <person name="Zhao W."/>
            <person name="Zhao Y."/>
            <person name="Niu C."/>
            <person name="Cao S."/>
            <person name="Zhang Y."/>
        </authorList>
    </citation>
    <scope>NUCLEOTIDE SEQUENCE</scope>
    <source>
        <tissue evidence="1">Muscle</tissue>
    </source>
</reference>
<dbReference type="GO" id="GO:0008081">
    <property type="term" value="F:phosphoric diester hydrolase activity"/>
    <property type="evidence" value="ECO:0007669"/>
    <property type="project" value="InterPro"/>
</dbReference>
<protein>
    <recommendedName>
        <fullName evidence="3">PI-PLC X domain-containing protein 1</fullName>
    </recommendedName>
</protein>
<dbReference type="OrthoDB" id="1046782at2759"/>
<dbReference type="EMBL" id="JAPFRF010000010">
    <property type="protein sequence ID" value="KAJ7319661.1"/>
    <property type="molecule type" value="Genomic_DNA"/>
</dbReference>
<comment type="caution">
    <text evidence="1">The sequence shown here is derived from an EMBL/GenBank/DDBJ whole genome shotgun (WGS) entry which is preliminary data.</text>
</comment>
<dbReference type="PANTHER" id="PTHR13593:SF24">
    <property type="entry name" value="PI-PLC X DOMAIN-CONTAINING PROTEIN 1"/>
    <property type="match status" value="1"/>
</dbReference>